<evidence type="ECO:0000313" key="3">
    <source>
        <dbReference type="Proteomes" id="UP000002051"/>
    </source>
</evidence>
<dbReference type="HOGENOM" id="CLU_2964278_0_0_1"/>
<dbReference type="AlphaFoldDB" id="G7I9M4"/>
<accession>G7I9M4</accession>
<reference evidence="1 3" key="1">
    <citation type="journal article" date="2011" name="Nature">
        <title>The Medicago genome provides insight into the evolution of rhizobial symbioses.</title>
        <authorList>
            <person name="Young N.D."/>
            <person name="Debelle F."/>
            <person name="Oldroyd G.E."/>
            <person name="Geurts R."/>
            <person name="Cannon S.B."/>
            <person name="Udvardi M.K."/>
            <person name="Benedito V.A."/>
            <person name="Mayer K.F."/>
            <person name="Gouzy J."/>
            <person name="Schoof H."/>
            <person name="Van de Peer Y."/>
            <person name="Proost S."/>
            <person name="Cook D.R."/>
            <person name="Meyers B.C."/>
            <person name="Spannagl M."/>
            <person name="Cheung F."/>
            <person name="De Mita S."/>
            <person name="Krishnakumar V."/>
            <person name="Gundlach H."/>
            <person name="Zhou S."/>
            <person name="Mudge J."/>
            <person name="Bharti A.K."/>
            <person name="Murray J.D."/>
            <person name="Naoumkina M.A."/>
            <person name="Rosen B."/>
            <person name="Silverstein K.A."/>
            <person name="Tang H."/>
            <person name="Rombauts S."/>
            <person name="Zhao P.X."/>
            <person name="Zhou P."/>
            <person name="Barbe V."/>
            <person name="Bardou P."/>
            <person name="Bechner M."/>
            <person name="Bellec A."/>
            <person name="Berger A."/>
            <person name="Berges H."/>
            <person name="Bidwell S."/>
            <person name="Bisseling T."/>
            <person name="Choisne N."/>
            <person name="Couloux A."/>
            <person name="Denny R."/>
            <person name="Deshpande S."/>
            <person name="Dai X."/>
            <person name="Doyle J.J."/>
            <person name="Dudez A.M."/>
            <person name="Farmer A.D."/>
            <person name="Fouteau S."/>
            <person name="Franken C."/>
            <person name="Gibelin C."/>
            <person name="Gish J."/>
            <person name="Goldstein S."/>
            <person name="Gonzalez A.J."/>
            <person name="Green P.J."/>
            <person name="Hallab A."/>
            <person name="Hartog M."/>
            <person name="Hua A."/>
            <person name="Humphray S.J."/>
            <person name="Jeong D.H."/>
            <person name="Jing Y."/>
            <person name="Jocker A."/>
            <person name="Kenton S.M."/>
            <person name="Kim D.J."/>
            <person name="Klee K."/>
            <person name="Lai H."/>
            <person name="Lang C."/>
            <person name="Lin S."/>
            <person name="Macmil S.L."/>
            <person name="Magdelenat G."/>
            <person name="Matthews L."/>
            <person name="McCorrison J."/>
            <person name="Monaghan E.L."/>
            <person name="Mun J.H."/>
            <person name="Najar F.Z."/>
            <person name="Nicholson C."/>
            <person name="Noirot C."/>
            <person name="O'Bleness M."/>
            <person name="Paule C.R."/>
            <person name="Poulain J."/>
            <person name="Prion F."/>
            <person name="Qin B."/>
            <person name="Qu C."/>
            <person name="Retzel E.F."/>
            <person name="Riddle C."/>
            <person name="Sallet E."/>
            <person name="Samain S."/>
            <person name="Samson N."/>
            <person name="Sanders I."/>
            <person name="Saurat O."/>
            <person name="Scarpelli C."/>
            <person name="Schiex T."/>
            <person name="Segurens B."/>
            <person name="Severin A.J."/>
            <person name="Sherrier D.J."/>
            <person name="Shi R."/>
            <person name="Sims S."/>
            <person name="Singer S.R."/>
            <person name="Sinharoy S."/>
            <person name="Sterck L."/>
            <person name="Viollet A."/>
            <person name="Wang B.B."/>
            <person name="Wang K."/>
            <person name="Wang M."/>
            <person name="Wang X."/>
            <person name="Warfsmann J."/>
            <person name="Weissenbach J."/>
            <person name="White D.D."/>
            <person name="White J.D."/>
            <person name="Wiley G.B."/>
            <person name="Wincker P."/>
            <person name="Xing Y."/>
            <person name="Yang L."/>
            <person name="Yao Z."/>
            <person name="Ying F."/>
            <person name="Zhai J."/>
            <person name="Zhou L."/>
            <person name="Zuber A."/>
            <person name="Denarie J."/>
            <person name="Dixon R.A."/>
            <person name="May G.D."/>
            <person name="Schwartz D.C."/>
            <person name="Rogers J."/>
            <person name="Quetier F."/>
            <person name="Town C.D."/>
            <person name="Roe B.A."/>
        </authorList>
    </citation>
    <scope>NUCLEOTIDE SEQUENCE [LARGE SCALE GENOMIC DNA]</scope>
    <source>
        <strain evidence="1">A17</strain>
        <strain evidence="2 3">cv. Jemalong A17</strain>
    </source>
</reference>
<evidence type="ECO:0000313" key="2">
    <source>
        <dbReference type="EnsemblPlants" id="AES62221"/>
    </source>
</evidence>
<reference evidence="2" key="3">
    <citation type="submission" date="2015-04" db="UniProtKB">
        <authorList>
            <consortium name="EnsemblPlants"/>
        </authorList>
    </citation>
    <scope>IDENTIFICATION</scope>
    <source>
        <strain evidence="2">cv. Jemalong A17</strain>
    </source>
</reference>
<protein>
    <submittedName>
        <fullName evidence="1 2">Uncharacterized protein</fullName>
    </submittedName>
</protein>
<organism evidence="1 3">
    <name type="scientific">Medicago truncatula</name>
    <name type="common">Barrel medic</name>
    <name type="synonym">Medicago tribuloides</name>
    <dbReference type="NCBI Taxonomy" id="3880"/>
    <lineage>
        <taxon>Eukaryota</taxon>
        <taxon>Viridiplantae</taxon>
        <taxon>Streptophyta</taxon>
        <taxon>Embryophyta</taxon>
        <taxon>Tracheophyta</taxon>
        <taxon>Spermatophyta</taxon>
        <taxon>Magnoliopsida</taxon>
        <taxon>eudicotyledons</taxon>
        <taxon>Gunneridae</taxon>
        <taxon>Pentapetalae</taxon>
        <taxon>rosids</taxon>
        <taxon>fabids</taxon>
        <taxon>Fabales</taxon>
        <taxon>Fabaceae</taxon>
        <taxon>Papilionoideae</taxon>
        <taxon>50 kb inversion clade</taxon>
        <taxon>NPAAA clade</taxon>
        <taxon>Hologalegina</taxon>
        <taxon>IRL clade</taxon>
        <taxon>Trifolieae</taxon>
        <taxon>Medicago</taxon>
    </lineage>
</organism>
<dbReference type="EMBL" id="CM001217">
    <property type="protein sequence ID" value="AES62221.1"/>
    <property type="molecule type" value="Genomic_DNA"/>
</dbReference>
<dbReference type="PaxDb" id="3880-AES62221"/>
<keyword evidence="3" id="KW-1185">Reference proteome</keyword>
<proteinExistence type="predicted"/>
<gene>
    <name evidence="1" type="ordered locus">MTR_1g095770</name>
</gene>
<name>G7I9M4_MEDTR</name>
<sequence length="59" mass="6757">MFLFYFMLAKSGPEFAHLASDFSCMKKAEKHNQIRAPDCTIQTPILAVFKNSNFESLLQ</sequence>
<dbReference type="EnsemblPlants" id="AES62221">
    <property type="protein sequence ID" value="AES62221"/>
    <property type="gene ID" value="MTR_1g095770"/>
</dbReference>
<dbReference type="Proteomes" id="UP000002051">
    <property type="component" value="Unassembled WGS sequence"/>
</dbReference>
<evidence type="ECO:0000313" key="1">
    <source>
        <dbReference type="EMBL" id="AES62221.1"/>
    </source>
</evidence>
<reference evidence="1 3" key="2">
    <citation type="journal article" date="2014" name="BMC Genomics">
        <title>An improved genome release (version Mt4.0) for the model legume Medicago truncatula.</title>
        <authorList>
            <person name="Tang H."/>
            <person name="Krishnakumar V."/>
            <person name="Bidwell S."/>
            <person name="Rosen B."/>
            <person name="Chan A."/>
            <person name="Zhou S."/>
            <person name="Gentzbittel L."/>
            <person name="Childs K.L."/>
            <person name="Yandell M."/>
            <person name="Gundlach H."/>
            <person name="Mayer K.F."/>
            <person name="Schwartz D.C."/>
            <person name="Town C.D."/>
        </authorList>
    </citation>
    <scope>GENOME REANNOTATION</scope>
    <source>
        <strain evidence="2 3">cv. Jemalong A17</strain>
    </source>
</reference>